<dbReference type="HOGENOM" id="CLU_067781_0_0_10"/>
<dbReference type="eggNOG" id="ENOG502Z8F0">
    <property type="taxonomic scope" value="Bacteria"/>
</dbReference>
<organism evidence="2 3">
    <name type="scientific">Galbibacter orientalis DSM 19592</name>
    <dbReference type="NCBI Taxonomy" id="926559"/>
    <lineage>
        <taxon>Bacteria</taxon>
        <taxon>Pseudomonadati</taxon>
        <taxon>Bacteroidota</taxon>
        <taxon>Flavobacteriia</taxon>
        <taxon>Flavobacteriales</taxon>
        <taxon>Flavobacteriaceae</taxon>
        <taxon>Galbibacter</taxon>
    </lineage>
</organism>
<dbReference type="EMBL" id="JH651379">
    <property type="protein sequence ID" value="EIJ38353.1"/>
    <property type="molecule type" value="Genomic_DNA"/>
</dbReference>
<dbReference type="OrthoDB" id="1452530at2"/>
<keyword evidence="1" id="KW-1133">Transmembrane helix</keyword>
<dbReference type="RefSeq" id="WP_008611522.1">
    <property type="nucleotide sequence ID" value="NZ_JH651379.1"/>
</dbReference>
<dbReference type="AlphaFoldDB" id="I3C410"/>
<proteinExistence type="predicted"/>
<accession>I3C410</accession>
<protein>
    <submittedName>
        <fullName evidence="2">Uncharacterized protein</fullName>
    </submittedName>
</protein>
<feature type="transmembrane region" description="Helical" evidence="1">
    <location>
        <begin position="58"/>
        <end position="77"/>
    </location>
</feature>
<feature type="transmembrane region" description="Helical" evidence="1">
    <location>
        <begin position="321"/>
        <end position="340"/>
    </location>
</feature>
<gene>
    <name evidence="2" type="ORF">JoomaDRAFT_1337</name>
</gene>
<dbReference type="Proteomes" id="UP000004690">
    <property type="component" value="Unassembled WGS sequence"/>
</dbReference>
<evidence type="ECO:0000313" key="2">
    <source>
        <dbReference type="EMBL" id="EIJ38353.1"/>
    </source>
</evidence>
<sequence>MSENVQPNQNNNSEEIDLGQLFKMIGDGFRKFFNFIGNIIKGIFGIIIAFLLFIQLHIIKFVIAGVIGVVIGGYLDYRKEPVYVSTMVLEPNFQSVQQLYNNINFYNELAEAEDSVALAEAFEIDVHEAASIKEIEAESYSDENQKVKLFDEFVRSLDTTTQKAIDMEKYLENFNSFDARFHTVIVKATDSRVAKKIQGPIIQSISRNDYFKVQKNIRELNLTMQDSILKRQLVEIDSLQGLYKRVMEKEADKPMQGTSISLGEGGNTEQNKELALIKQVDLIKQDLVQLNEDRANKSEIVNVISDFPRRGVEVKSIFKRYMFLLPITLLGLVLLGLSLLELNKFLKEYAAEQQKK</sequence>
<feature type="transmembrane region" description="Helical" evidence="1">
    <location>
        <begin position="32"/>
        <end position="52"/>
    </location>
</feature>
<keyword evidence="3" id="KW-1185">Reference proteome</keyword>
<reference evidence="2 3" key="1">
    <citation type="submission" date="2012-02" db="EMBL/GenBank/DDBJ databases">
        <title>Improved High-Quality Draft genome of Joostella marina DSM 19592.</title>
        <authorList>
            <consortium name="US DOE Joint Genome Institute (JGI-PGF)"/>
            <person name="Lucas S."/>
            <person name="Copeland A."/>
            <person name="Lapidus A."/>
            <person name="Bruce D."/>
            <person name="Goodwin L."/>
            <person name="Pitluck S."/>
            <person name="Peters L."/>
            <person name="Chertkov O."/>
            <person name="Ovchinnikova G."/>
            <person name="Kyrpides N."/>
            <person name="Mavromatis K."/>
            <person name="Detter J.C."/>
            <person name="Han C."/>
            <person name="Land M."/>
            <person name="Hauser L."/>
            <person name="Markowitz V."/>
            <person name="Cheng J.-F."/>
            <person name="Hugenholtz P."/>
            <person name="Woyke T."/>
            <person name="Wu D."/>
            <person name="Tindall B."/>
            <person name="Brambilla E."/>
            <person name="Klenk H.-P."/>
            <person name="Eisen J.A."/>
        </authorList>
    </citation>
    <scope>NUCLEOTIDE SEQUENCE [LARGE SCALE GENOMIC DNA]</scope>
    <source>
        <strain evidence="2 3">DSM 19592</strain>
    </source>
</reference>
<keyword evidence="1" id="KW-0812">Transmembrane</keyword>
<evidence type="ECO:0000313" key="3">
    <source>
        <dbReference type="Proteomes" id="UP000004690"/>
    </source>
</evidence>
<evidence type="ECO:0000256" key="1">
    <source>
        <dbReference type="SAM" id="Phobius"/>
    </source>
</evidence>
<keyword evidence="1" id="KW-0472">Membrane</keyword>
<dbReference type="STRING" id="926559.JoomaDRAFT_1337"/>
<name>I3C410_9FLAO</name>